<dbReference type="PANTHER" id="PTHR21143:SF104">
    <property type="entry name" value="GUSTATORY RECEPTOR 8A-RELATED"/>
    <property type="match status" value="1"/>
</dbReference>
<keyword evidence="4 8" id="KW-1133">Transmembrane helix</keyword>
<comment type="caution">
    <text evidence="9">The sequence shown here is derived from an EMBL/GenBank/DDBJ whole genome shotgun (WGS) entry which is preliminary data.</text>
</comment>
<comment type="similarity">
    <text evidence="8">Belongs to the insect chemoreceptor superfamily. Gustatory receptor (GR) family.</text>
</comment>
<feature type="transmembrane region" description="Helical" evidence="8">
    <location>
        <begin position="320"/>
        <end position="351"/>
    </location>
</feature>
<dbReference type="GO" id="GO:0050909">
    <property type="term" value="P:sensory perception of taste"/>
    <property type="evidence" value="ECO:0007669"/>
    <property type="project" value="InterPro"/>
</dbReference>
<dbReference type="InterPro" id="IPR013604">
    <property type="entry name" value="7TM_chemorcpt"/>
</dbReference>
<dbReference type="AlphaFoldDB" id="A0AAD8AIL3"/>
<reference evidence="9" key="2">
    <citation type="submission" date="2023-05" db="EMBL/GenBank/DDBJ databases">
        <authorList>
            <person name="Fouks B."/>
        </authorList>
    </citation>
    <scope>NUCLEOTIDE SEQUENCE</scope>
    <source>
        <strain evidence="9">Stay&amp;Tobe</strain>
        <tissue evidence="9">Testes</tissue>
    </source>
</reference>
<sequence>MDRTSDGIHKKRTIDYNKIHSSIKPILYLSNAFGLGPVLIINKNLRDSKIWHTMENKFLNIVMIHLIVFTGLMVTIHKFTYPEKNTTGFDLFNILVFDFMVLSNLTISLKKLGNNFIDIIEKIVIFNELFKLKSKQFSRNSKFILAEVIVVVSVVLTVSVVDVIVNYKNDWIWVVTLIFMDVCVCSEIIMLVQFINFVLLIRLFLNEMNDCLCNINNENYVHLEEWKSLYNKILVHDNIFHYKKAKCNEMKNKVKYNIGPLHLSGCNREFFYFNEESVNIRTLRMLMNIVYEICLSVNYIYGCRMLIFFVHAFLELTWNLYALVICIIDGNSISIDAILWPMLYFLILFCVTGSCNCARNEYQNLSELLQKLLLNPYIQKSTQTEIRYFSEQLRIQQIIFTAYDFFTINFSVLGSMVEAITTLLVILVQYKIL</sequence>
<keyword evidence="6 8" id="KW-0675">Receptor</keyword>
<feature type="transmembrane region" description="Helical" evidence="8">
    <location>
        <begin position="143"/>
        <end position="165"/>
    </location>
</feature>
<evidence type="ECO:0000256" key="3">
    <source>
        <dbReference type="ARBA" id="ARBA00022692"/>
    </source>
</evidence>
<keyword evidence="2 8" id="KW-1003">Cell membrane</keyword>
<feature type="transmembrane region" description="Helical" evidence="8">
    <location>
        <begin position="171"/>
        <end position="199"/>
    </location>
</feature>
<dbReference type="Pfam" id="PF08395">
    <property type="entry name" value="7tm_7"/>
    <property type="match status" value="1"/>
</dbReference>
<dbReference type="GO" id="GO:0007635">
    <property type="term" value="P:chemosensory behavior"/>
    <property type="evidence" value="ECO:0007669"/>
    <property type="project" value="TreeGrafter"/>
</dbReference>
<comment type="subcellular location">
    <subcellularLocation>
        <location evidence="1 8">Cell membrane</location>
        <topology evidence="1 8">Multi-pass membrane protein</topology>
    </subcellularLocation>
</comment>
<dbReference type="GO" id="GO:0030425">
    <property type="term" value="C:dendrite"/>
    <property type="evidence" value="ECO:0007669"/>
    <property type="project" value="TreeGrafter"/>
</dbReference>
<keyword evidence="10" id="KW-1185">Reference proteome</keyword>
<name>A0AAD8AIL3_DIPPU</name>
<dbReference type="GO" id="GO:0008049">
    <property type="term" value="P:male courtship behavior"/>
    <property type="evidence" value="ECO:0007669"/>
    <property type="project" value="TreeGrafter"/>
</dbReference>
<dbReference type="GO" id="GO:0030424">
    <property type="term" value="C:axon"/>
    <property type="evidence" value="ECO:0007669"/>
    <property type="project" value="TreeGrafter"/>
</dbReference>
<evidence type="ECO:0000313" key="10">
    <source>
        <dbReference type="Proteomes" id="UP001233999"/>
    </source>
</evidence>
<comment type="function">
    <text evidence="8">Gustatory receptor which mediates acceptance or avoidance behavior, depending on its substrates.</text>
</comment>
<organism evidence="9 10">
    <name type="scientific">Diploptera punctata</name>
    <name type="common">Pacific beetle cockroach</name>
    <dbReference type="NCBI Taxonomy" id="6984"/>
    <lineage>
        <taxon>Eukaryota</taxon>
        <taxon>Metazoa</taxon>
        <taxon>Ecdysozoa</taxon>
        <taxon>Arthropoda</taxon>
        <taxon>Hexapoda</taxon>
        <taxon>Insecta</taxon>
        <taxon>Pterygota</taxon>
        <taxon>Neoptera</taxon>
        <taxon>Polyneoptera</taxon>
        <taxon>Dictyoptera</taxon>
        <taxon>Blattodea</taxon>
        <taxon>Blaberoidea</taxon>
        <taxon>Blaberidae</taxon>
        <taxon>Diplopterinae</taxon>
        <taxon>Diploptera</taxon>
    </lineage>
</organism>
<dbReference type="PANTHER" id="PTHR21143">
    <property type="entry name" value="INVERTEBRATE GUSTATORY RECEPTOR"/>
    <property type="match status" value="1"/>
</dbReference>
<evidence type="ECO:0000256" key="8">
    <source>
        <dbReference type="RuleBase" id="RU363108"/>
    </source>
</evidence>
<keyword evidence="5 8" id="KW-0472">Membrane</keyword>
<dbReference type="EMBL" id="JASPKZ010000465">
    <property type="protein sequence ID" value="KAJ9599868.1"/>
    <property type="molecule type" value="Genomic_DNA"/>
</dbReference>
<dbReference type="Proteomes" id="UP001233999">
    <property type="component" value="Unassembled WGS sequence"/>
</dbReference>
<evidence type="ECO:0000313" key="9">
    <source>
        <dbReference type="EMBL" id="KAJ9599868.1"/>
    </source>
</evidence>
<feature type="transmembrane region" description="Helical" evidence="8">
    <location>
        <begin position="26"/>
        <end position="45"/>
    </location>
</feature>
<evidence type="ECO:0000256" key="7">
    <source>
        <dbReference type="ARBA" id="ARBA00023224"/>
    </source>
</evidence>
<feature type="transmembrane region" description="Helical" evidence="8">
    <location>
        <begin position="402"/>
        <end position="430"/>
    </location>
</feature>
<feature type="transmembrane region" description="Helical" evidence="8">
    <location>
        <begin position="57"/>
        <end position="79"/>
    </location>
</feature>
<evidence type="ECO:0000256" key="6">
    <source>
        <dbReference type="ARBA" id="ARBA00023170"/>
    </source>
</evidence>
<proteinExistence type="inferred from homology"/>
<dbReference type="GO" id="GO:0005886">
    <property type="term" value="C:plasma membrane"/>
    <property type="evidence" value="ECO:0007669"/>
    <property type="project" value="UniProtKB-SubCell"/>
</dbReference>
<evidence type="ECO:0000256" key="4">
    <source>
        <dbReference type="ARBA" id="ARBA00022989"/>
    </source>
</evidence>
<keyword evidence="7 8" id="KW-0807">Transducer</keyword>
<reference evidence="9" key="1">
    <citation type="journal article" date="2023" name="IScience">
        <title>Live-bearing cockroach genome reveals convergent evolutionary mechanisms linked to viviparity in insects and beyond.</title>
        <authorList>
            <person name="Fouks B."/>
            <person name="Harrison M.C."/>
            <person name="Mikhailova A.A."/>
            <person name="Marchal E."/>
            <person name="English S."/>
            <person name="Carruthers M."/>
            <person name="Jennings E.C."/>
            <person name="Chiamaka E.L."/>
            <person name="Frigard R.A."/>
            <person name="Pippel M."/>
            <person name="Attardo G.M."/>
            <person name="Benoit J.B."/>
            <person name="Bornberg-Bauer E."/>
            <person name="Tobe S.S."/>
        </authorList>
    </citation>
    <scope>NUCLEOTIDE SEQUENCE</scope>
    <source>
        <strain evidence="9">Stay&amp;Tobe</strain>
    </source>
</reference>
<evidence type="ECO:0000256" key="1">
    <source>
        <dbReference type="ARBA" id="ARBA00004651"/>
    </source>
</evidence>
<dbReference type="GO" id="GO:0007165">
    <property type="term" value="P:signal transduction"/>
    <property type="evidence" value="ECO:0007669"/>
    <property type="project" value="UniProtKB-KW"/>
</dbReference>
<evidence type="ECO:0000256" key="5">
    <source>
        <dbReference type="ARBA" id="ARBA00023136"/>
    </source>
</evidence>
<keyword evidence="3 8" id="KW-0812">Transmembrane</keyword>
<gene>
    <name evidence="9" type="ORF">L9F63_009815</name>
</gene>
<dbReference type="GO" id="GO:0043025">
    <property type="term" value="C:neuronal cell body"/>
    <property type="evidence" value="ECO:0007669"/>
    <property type="project" value="TreeGrafter"/>
</dbReference>
<protein>
    <recommendedName>
        <fullName evidence="8">Gustatory receptor</fullName>
    </recommendedName>
</protein>
<accession>A0AAD8AIL3</accession>
<evidence type="ECO:0000256" key="2">
    <source>
        <dbReference type="ARBA" id="ARBA00022475"/>
    </source>
</evidence>
<feature type="transmembrane region" description="Helical" evidence="8">
    <location>
        <begin position="91"/>
        <end position="109"/>
    </location>
</feature>